<gene>
    <name evidence="2" type="ORF">CFL01nite_19740</name>
</gene>
<dbReference type="GeneID" id="82880190"/>
<evidence type="ECO:0000313" key="2">
    <source>
        <dbReference type="EMBL" id="GEB98479.1"/>
    </source>
</evidence>
<dbReference type="Gene3D" id="1.10.3210.10">
    <property type="entry name" value="Hypothetical protein af1432"/>
    <property type="match status" value="1"/>
</dbReference>
<evidence type="ECO:0000259" key="1">
    <source>
        <dbReference type="SMART" id="SM00471"/>
    </source>
</evidence>
<dbReference type="AlphaFoldDB" id="A0AB73B9N0"/>
<dbReference type="InterPro" id="IPR052194">
    <property type="entry name" value="MESH1"/>
</dbReference>
<protein>
    <submittedName>
        <fullName evidence="2">Guanosine polyphosphate pyrophosphohydrolase</fullName>
    </submittedName>
</protein>
<dbReference type="SUPFAM" id="SSF109604">
    <property type="entry name" value="HD-domain/PDEase-like"/>
    <property type="match status" value="1"/>
</dbReference>
<dbReference type="SMART" id="SM00471">
    <property type="entry name" value="HDc"/>
    <property type="match status" value="1"/>
</dbReference>
<dbReference type="RefSeq" id="WP_075729707.1">
    <property type="nucleotide sequence ID" value="NZ_BJNB01000036.1"/>
</dbReference>
<dbReference type="InterPro" id="IPR003607">
    <property type="entry name" value="HD/PDEase_dom"/>
</dbReference>
<comment type="caution">
    <text evidence="2">The sequence shown here is derived from an EMBL/GenBank/DDBJ whole genome shotgun (WGS) entry which is preliminary data.</text>
</comment>
<accession>A0AB73B9N0</accession>
<dbReference type="GO" id="GO:0008893">
    <property type="term" value="F:guanosine-3',5'-bis(diphosphate) 3'-diphosphatase activity"/>
    <property type="evidence" value="ECO:0007669"/>
    <property type="project" value="TreeGrafter"/>
</dbReference>
<sequence length="203" mass="22952">MRSPAAGAGAVTSREVFSPRLVRAFRAAARAHAGQLRKGTDIPYIEHPCAVMYVASRQSLPEEIREDVLIACLLHDVVEDAPEVLPADRLRAEFGERVWRFVSEVTKDDSLPSWQDRAEHYLARLEGAELGSVIVAACDKLHNLSEIIEDHGLVGPEIWGRFKRGKASQQWWYGEVLNVVAKRCPQLELLDEYRRKLEILRSL</sequence>
<feature type="domain" description="HD/PDEase" evidence="1">
    <location>
        <begin position="40"/>
        <end position="153"/>
    </location>
</feature>
<organism evidence="2 3">
    <name type="scientific">Corynebacterium flavescens</name>
    <dbReference type="NCBI Taxonomy" id="28028"/>
    <lineage>
        <taxon>Bacteria</taxon>
        <taxon>Bacillati</taxon>
        <taxon>Actinomycetota</taxon>
        <taxon>Actinomycetes</taxon>
        <taxon>Mycobacteriales</taxon>
        <taxon>Corynebacteriaceae</taxon>
        <taxon>Corynebacterium</taxon>
    </lineage>
</organism>
<evidence type="ECO:0000313" key="3">
    <source>
        <dbReference type="Proteomes" id="UP000315353"/>
    </source>
</evidence>
<dbReference type="PANTHER" id="PTHR46246:SF1">
    <property type="entry name" value="GUANOSINE-3',5'-BIS(DIPHOSPHATE) 3'-PYROPHOSPHOHYDROLASE MESH1"/>
    <property type="match status" value="1"/>
</dbReference>
<name>A0AB73B9N0_CORFL</name>
<dbReference type="CDD" id="cd00077">
    <property type="entry name" value="HDc"/>
    <property type="match status" value="1"/>
</dbReference>
<dbReference type="EMBL" id="BJNB01000036">
    <property type="protein sequence ID" value="GEB98479.1"/>
    <property type="molecule type" value="Genomic_DNA"/>
</dbReference>
<dbReference type="Pfam" id="PF13328">
    <property type="entry name" value="HD_4"/>
    <property type="match status" value="1"/>
</dbReference>
<proteinExistence type="predicted"/>
<dbReference type="Proteomes" id="UP000315353">
    <property type="component" value="Unassembled WGS sequence"/>
</dbReference>
<dbReference type="PANTHER" id="PTHR46246">
    <property type="entry name" value="GUANOSINE-3',5'-BIS(DIPHOSPHATE) 3'-PYROPHOSPHOHYDROLASE MESH1"/>
    <property type="match status" value="1"/>
</dbReference>
<reference evidence="2 3" key="1">
    <citation type="submission" date="2019-06" db="EMBL/GenBank/DDBJ databases">
        <title>Whole genome shotgun sequence of Corynebacterium flavescens NBRC 14136.</title>
        <authorList>
            <person name="Hosoyama A."/>
            <person name="Uohara A."/>
            <person name="Ohji S."/>
            <person name="Ichikawa N."/>
        </authorList>
    </citation>
    <scope>NUCLEOTIDE SEQUENCE [LARGE SCALE GENOMIC DNA]</scope>
    <source>
        <strain evidence="2 3">NBRC 14136</strain>
    </source>
</reference>